<gene>
    <name evidence="7" type="ORF">WA026_005629</name>
</gene>
<protein>
    <recommendedName>
        <fullName evidence="6">Serpin domain-containing protein</fullName>
    </recommendedName>
</protein>
<keyword evidence="2" id="KW-0646">Protease inhibitor</keyword>
<dbReference type="EMBL" id="JARQZJ010000032">
    <property type="protein sequence ID" value="KAK9874821.1"/>
    <property type="molecule type" value="Genomic_DNA"/>
</dbReference>
<dbReference type="AlphaFoldDB" id="A0AAW1U2P9"/>
<organism evidence="7 8">
    <name type="scientific">Henosepilachna vigintioctopunctata</name>
    <dbReference type="NCBI Taxonomy" id="420089"/>
    <lineage>
        <taxon>Eukaryota</taxon>
        <taxon>Metazoa</taxon>
        <taxon>Ecdysozoa</taxon>
        <taxon>Arthropoda</taxon>
        <taxon>Hexapoda</taxon>
        <taxon>Insecta</taxon>
        <taxon>Pterygota</taxon>
        <taxon>Neoptera</taxon>
        <taxon>Endopterygota</taxon>
        <taxon>Coleoptera</taxon>
        <taxon>Polyphaga</taxon>
        <taxon>Cucujiformia</taxon>
        <taxon>Coccinelloidea</taxon>
        <taxon>Coccinellidae</taxon>
        <taxon>Epilachninae</taxon>
        <taxon>Epilachnini</taxon>
        <taxon>Henosepilachna</taxon>
    </lineage>
</organism>
<feature type="chain" id="PRO_5043576063" description="Serpin domain-containing protein" evidence="5">
    <location>
        <begin position="22"/>
        <end position="388"/>
    </location>
</feature>
<dbReference type="InterPro" id="IPR000215">
    <property type="entry name" value="Serpin_fam"/>
</dbReference>
<dbReference type="PANTHER" id="PTHR11461:SF211">
    <property type="entry name" value="GH10112P-RELATED"/>
    <property type="match status" value="1"/>
</dbReference>
<evidence type="ECO:0000256" key="1">
    <source>
        <dbReference type="ARBA" id="ARBA00009500"/>
    </source>
</evidence>
<evidence type="ECO:0000313" key="7">
    <source>
        <dbReference type="EMBL" id="KAK9874821.1"/>
    </source>
</evidence>
<dbReference type="Proteomes" id="UP001431783">
    <property type="component" value="Unassembled WGS sequence"/>
</dbReference>
<dbReference type="SUPFAM" id="SSF56574">
    <property type="entry name" value="Serpins"/>
    <property type="match status" value="1"/>
</dbReference>
<proteinExistence type="inferred from homology"/>
<feature type="domain" description="Serpin" evidence="6">
    <location>
        <begin position="34"/>
        <end position="388"/>
    </location>
</feature>
<dbReference type="InterPro" id="IPR023795">
    <property type="entry name" value="Serpin_CS"/>
</dbReference>
<keyword evidence="3" id="KW-0722">Serine protease inhibitor</keyword>
<dbReference type="InterPro" id="IPR036186">
    <property type="entry name" value="Serpin_sf"/>
</dbReference>
<keyword evidence="5" id="KW-0732">Signal</keyword>
<comment type="caution">
    <text evidence="7">The sequence shown here is derived from an EMBL/GenBank/DDBJ whole genome shotgun (WGS) entry which is preliminary data.</text>
</comment>
<dbReference type="GO" id="GO:0004867">
    <property type="term" value="F:serine-type endopeptidase inhibitor activity"/>
    <property type="evidence" value="ECO:0007669"/>
    <property type="project" value="UniProtKB-KW"/>
</dbReference>
<dbReference type="InterPro" id="IPR042178">
    <property type="entry name" value="Serpin_sf_1"/>
</dbReference>
<dbReference type="InterPro" id="IPR023796">
    <property type="entry name" value="Serpin_dom"/>
</dbReference>
<evidence type="ECO:0000256" key="5">
    <source>
        <dbReference type="SAM" id="SignalP"/>
    </source>
</evidence>
<evidence type="ECO:0000256" key="4">
    <source>
        <dbReference type="RuleBase" id="RU000411"/>
    </source>
</evidence>
<dbReference type="PROSITE" id="PS00284">
    <property type="entry name" value="SERPIN"/>
    <property type="match status" value="1"/>
</dbReference>
<evidence type="ECO:0000256" key="3">
    <source>
        <dbReference type="ARBA" id="ARBA00022900"/>
    </source>
</evidence>
<name>A0AAW1U2P9_9CUCU</name>
<dbReference type="Gene3D" id="2.30.39.10">
    <property type="entry name" value="Alpha-1-antitrypsin, domain 1"/>
    <property type="match status" value="1"/>
</dbReference>
<dbReference type="GO" id="GO:0005615">
    <property type="term" value="C:extracellular space"/>
    <property type="evidence" value="ECO:0007669"/>
    <property type="project" value="InterPro"/>
</dbReference>
<dbReference type="InterPro" id="IPR042185">
    <property type="entry name" value="Serpin_sf_2"/>
</dbReference>
<dbReference type="SMART" id="SM00093">
    <property type="entry name" value="SERPIN"/>
    <property type="match status" value="1"/>
</dbReference>
<evidence type="ECO:0000313" key="8">
    <source>
        <dbReference type="Proteomes" id="UP001431783"/>
    </source>
</evidence>
<dbReference type="Pfam" id="PF00079">
    <property type="entry name" value="Serpin"/>
    <property type="match status" value="1"/>
</dbReference>
<feature type="signal peptide" evidence="5">
    <location>
        <begin position="1"/>
        <end position="21"/>
    </location>
</feature>
<evidence type="ECO:0000259" key="6">
    <source>
        <dbReference type="SMART" id="SM00093"/>
    </source>
</evidence>
<comment type="similarity">
    <text evidence="1 4">Belongs to the serpin family.</text>
</comment>
<evidence type="ECO:0000256" key="2">
    <source>
        <dbReference type="ARBA" id="ARBA00022690"/>
    </source>
</evidence>
<dbReference type="Gene3D" id="3.30.497.10">
    <property type="entry name" value="Antithrombin, subunit I, domain 2"/>
    <property type="match status" value="1"/>
</dbReference>
<sequence length="388" mass="44117">MMKIFFLIFVFLCDHLQDGSALLSIPDSNNALDLQVYEEAIKGHNNNVVYSPYSLQTILAEMAVGARGDTANQIKKALKLNFEDQVIRDAFRDLTKNLSNINHIKVNSASRAYLADGLEIEPNFIKIAEEDFNSGIENIDFNKGKEAARKINSWVEKETHGKIKELMGEDQLNTFTRFVLVNTLYFRGQWFHSFDEDDTEKKDFHKSLTEKIQVDMMKMSGNFELMKLPGLEVTLLKLPFANRKAELIILLPDKIDGLPEAEKNSEQIWMHYNYTRTYVKVYLPKFRIESNIDMVPILKNMGITNLFAKADLSGITKEDVHVSAVRQKTFIDVNESGVEAASATSAVGEGRSLHFSKQVAEIFKADHPFIFCILYDNNALITGRLTNL</sequence>
<keyword evidence="8" id="KW-1185">Reference proteome</keyword>
<reference evidence="7 8" key="1">
    <citation type="submission" date="2023-03" db="EMBL/GenBank/DDBJ databases">
        <title>Genome insight into feeding habits of ladybird beetles.</title>
        <authorList>
            <person name="Li H.-S."/>
            <person name="Huang Y.-H."/>
            <person name="Pang H."/>
        </authorList>
    </citation>
    <scope>NUCLEOTIDE SEQUENCE [LARGE SCALE GENOMIC DNA]</scope>
    <source>
        <strain evidence="7">SYSU_2023b</strain>
        <tissue evidence="7">Whole body</tissue>
    </source>
</reference>
<accession>A0AAW1U2P9</accession>
<dbReference type="PANTHER" id="PTHR11461">
    <property type="entry name" value="SERINE PROTEASE INHIBITOR, SERPIN"/>
    <property type="match status" value="1"/>
</dbReference>